<protein>
    <submittedName>
        <fullName evidence="1">Uncharacterized protein</fullName>
    </submittedName>
</protein>
<reference evidence="2" key="1">
    <citation type="journal article" date="2024" name="Proc. Natl. Acad. Sci. U.S.A.">
        <title>Extraordinary preservation of gene collinearity over three hundred million years revealed in homosporous lycophytes.</title>
        <authorList>
            <person name="Li C."/>
            <person name="Wickell D."/>
            <person name="Kuo L.Y."/>
            <person name="Chen X."/>
            <person name="Nie B."/>
            <person name="Liao X."/>
            <person name="Peng D."/>
            <person name="Ji J."/>
            <person name="Jenkins J."/>
            <person name="Williams M."/>
            <person name="Shu S."/>
            <person name="Plott C."/>
            <person name="Barry K."/>
            <person name="Rajasekar S."/>
            <person name="Grimwood J."/>
            <person name="Han X."/>
            <person name="Sun S."/>
            <person name="Hou Z."/>
            <person name="He W."/>
            <person name="Dai G."/>
            <person name="Sun C."/>
            <person name="Schmutz J."/>
            <person name="Leebens-Mack J.H."/>
            <person name="Li F.W."/>
            <person name="Wang L."/>
        </authorList>
    </citation>
    <scope>NUCLEOTIDE SEQUENCE [LARGE SCALE GENOMIC DNA]</scope>
    <source>
        <strain evidence="2">cv. PW_Plant_1</strain>
    </source>
</reference>
<keyword evidence="2" id="KW-1185">Reference proteome</keyword>
<organism evidence="1 2">
    <name type="scientific">Diphasiastrum complanatum</name>
    <name type="common">Issler's clubmoss</name>
    <name type="synonym">Lycopodium complanatum</name>
    <dbReference type="NCBI Taxonomy" id="34168"/>
    <lineage>
        <taxon>Eukaryota</taxon>
        <taxon>Viridiplantae</taxon>
        <taxon>Streptophyta</taxon>
        <taxon>Embryophyta</taxon>
        <taxon>Tracheophyta</taxon>
        <taxon>Lycopodiopsida</taxon>
        <taxon>Lycopodiales</taxon>
        <taxon>Lycopodiaceae</taxon>
        <taxon>Lycopodioideae</taxon>
        <taxon>Diphasiastrum</taxon>
    </lineage>
</organism>
<name>A0ACC2DRS7_DIPCM</name>
<proteinExistence type="predicted"/>
<dbReference type="EMBL" id="CM055096">
    <property type="protein sequence ID" value="KAJ7556980.1"/>
    <property type="molecule type" value="Genomic_DNA"/>
</dbReference>
<comment type="caution">
    <text evidence="1">The sequence shown here is derived from an EMBL/GenBank/DDBJ whole genome shotgun (WGS) entry which is preliminary data.</text>
</comment>
<evidence type="ECO:0000313" key="2">
    <source>
        <dbReference type="Proteomes" id="UP001162992"/>
    </source>
</evidence>
<gene>
    <name evidence="1" type="ORF">O6H91_05G107000</name>
</gene>
<evidence type="ECO:0000313" key="1">
    <source>
        <dbReference type="EMBL" id="KAJ7556980.1"/>
    </source>
</evidence>
<sequence length="199" mass="21910">MSALGRGVVEGAGSLSWENLRKQARKLENTLDSKLSSFRGASATLGEDQVEKNEAEIEELLQQLQHVNKNMQTVVSSAGSEVLSHTLARHGDILHELSQEFRRIRSSARASRQHAQLLETFTHHSEKTNLDGNGEPLHQAMLREHASVHRATGQMDSVINQAQAAFNVLTFQRSVFGDINSKIKTVGARLPSVRLVSAP</sequence>
<dbReference type="Proteomes" id="UP001162992">
    <property type="component" value="Chromosome 5"/>
</dbReference>
<accession>A0ACC2DRS7</accession>